<dbReference type="InterPro" id="IPR045981">
    <property type="entry name" value="DUF5937"/>
</dbReference>
<dbReference type="InterPro" id="IPR051011">
    <property type="entry name" value="Metal_resp_trans_reg"/>
</dbReference>
<keyword evidence="2 5" id="KW-0238">DNA-binding</keyword>
<evidence type="ECO:0000313" key="5">
    <source>
        <dbReference type="EMBL" id="MBA2895982.1"/>
    </source>
</evidence>
<dbReference type="Pfam" id="PF13545">
    <property type="entry name" value="HTH_Crp_2"/>
    <property type="match status" value="1"/>
</dbReference>
<accession>A0A7W0CRM5</accession>
<dbReference type="GO" id="GO:0003700">
    <property type="term" value="F:DNA-binding transcription factor activity"/>
    <property type="evidence" value="ECO:0007669"/>
    <property type="project" value="InterPro"/>
</dbReference>
<dbReference type="SUPFAM" id="SSF46785">
    <property type="entry name" value="Winged helix' DNA-binding domain"/>
    <property type="match status" value="1"/>
</dbReference>
<dbReference type="InterPro" id="IPR011991">
    <property type="entry name" value="ArsR-like_HTH"/>
</dbReference>
<evidence type="ECO:0000256" key="2">
    <source>
        <dbReference type="ARBA" id="ARBA00023125"/>
    </source>
</evidence>
<dbReference type="RefSeq" id="WP_181614732.1">
    <property type="nucleotide sequence ID" value="NZ_BAABAM010000007.1"/>
</dbReference>
<proteinExistence type="predicted"/>
<evidence type="ECO:0000313" key="6">
    <source>
        <dbReference type="Proteomes" id="UP000530928"/>
    </source>
</evidence>
<dbReference type="SMART" id="SM00418">
    <property type="entry name" value="HTH_ARSR"/>
    <property type="match status" value="1"/>
</dbReference>
<gene>
    <name evidence="5" type="ORF">HNR30_007373</name>
</gene>
<dbReference type="SMART" id="SM00419">
    <property type="entry name" value="HTH_CRP"/>
    <property type="match status" value="1"/>
</dbReference>
<keyword evidence="6" id="KW-1185">Reference proteome</keyword>
<reference evidence="5 6" key="1">
    <citation type="submission" date="2020-07" db="EMBL/GenBank/DDBJ databases">
        <title>Genomic Encyclopedia of Type Strains, Phase IV (KMG-IV): sequencing the most valuable type-strain genomes for metagenomic binning, comparative biology and taxonomic classification.</title>
        <authorList>
            <person name="Goeker M."/>
        </authorList>
    </citation>
    <scope>NUCLEOTIDE SEQUENCE [LARGE SCALE GENOMIC DNA]</scope>
    <source>
        <strain evidence="5 6">DSM 45533</strain>
    </source>
</reference>
<keyword evidence="1" id="KW-0805">Transcription regulation</keyword>
<dbReference type="PANTHER" id="PTHR43132">
    <property type="entry name" value="ARSENICAL RESISTANCE OPERON REPRESSOR ARSR-RELATED"/>
    <property type="match status" value="1"/>
</dbReference>
<dbReference type="InterPro" id="IPR036390">
    <property type="entry name" value="WH_DNA-bd_sf"/>
</dbReference>
<evidence type="ECO:0000256" key="1">
    <source>
        <dbReference type="ARBA" id="ARBA00023015"/>
    </source>
</evidence>
<dbReference type="Proteomes" id="UP000530928">
    <property type="component" value="Unassembled WGS sequence"/>
</dbReference>
<dbReference type="GO" id="GO:0003677">
    <property type="term" value="F:DNA binding"/>
    <property type="evidence" value="ECO:0007669"/>
    <property type="project" value="UniProtKB-KW"/>
</dbReference>
<protein>
    <submittedName>
        <fullName evidence="5">DNA-binding transcriptional ArsR family regulator</fullName>
    </submittedName>
</protein>
<dbReference type="PANTHER" id="PTHR43132:SF8">
    <property type="entry name" value="HTH-TYPE TRANSCRIPTIONAL REGULATOR KMTR"/>
    <property type="match status" value="1"/>
</dbReference>
<dbReference type="InterPro" id="IPR001845">
    <property type="entry name" value="HTH_ArsR_DNA-bd_dom"/>
</dbReference>
<evidence type="ECO:0000259" key="4">
    <source>
        <dbReference type="PROSITE" id="PS50987"/>
    </source>
</evidence>
<dbReference type="AlphaFoldDB" id="A0A7W0CRM5"/>
<name>A0A7W0CRM5_9ACTN</name>
<dbReference type="Gene3D" id="1.10.10.10">
    <property type="entry name" value="Winged helix-like DNA-binding domain superfamily/Winged helix DNA-binding domain"/>
    <property type="match status" value="1"/>
</dbReference>
<keyword evidence="3" id="KW-0804">Transcription</keyword>
<evidence type="ECO:0000256" key="3">
    <source>
        <dbReference type="ARBA" id="ARBA00023163"/>
    </source>
</evidence>
<feature type="domain" description="HTH arsR-type" evidence="4">
    <location>
        <begin position="235"/>
        <end position="320"/>
    </location>
</feature>
<comment type="caution">
    <text evidence="5">The sequence shown here is derived from an EMBL/GenBank/DDBJ whole genome shotgun (WGS) entry which is preliminary data.</text>
</comment>
<dbReference type="InterPro" id="IPR012318">
    <property type="entry name" value="HTH_CRP"/>
</dbReference>
<sequence length="320" mass="35217">MIDVFLGPGDLARIRFGRSPLQELVGSLHLLGDPSRQATFRPWLAGVRGRIPALRLLPSLVGGPHWAADFLTPPPRHLAVEFAEELERVRATDPGLVRASIEEMHERVPEPLAGLYDDPERELGAVADELGAYWRAAVEPVWPRLRAVADADLGHRAQALTTGGLAKLLADLDPRIEHTPDGMRLDTPSWHGEHVLNGSGLVLVPCVFAWPRLVMLFDEPRQSMFSYAPRGIANVWNDPQDMRGEPLGELIGRSRASLLSHLELPLSTTQLAAYLGLTPAAVSQHLSVLRRTSLVTSRRDGREVLYQRTSLATELLNQAG</sequence>
<dbReference type="PROSITE" id="PS50987">
    <property type="entry name" value="HTH_ARSR_2"/>
    <property type="match status" value="1"/>
</dbReference>
<dbReference type="CDD" id="cd00090">
    <property type="entry name" value="HTH_ARSR"/>
    <property type="match status" value="1"/>
</dbReference>
<dbReference type="InterPro" id="IPR036388">
    <property type="entry name" value="WH-like_DNA-bd_sf"/>
</dbReference>
<organism evidence="5 6">
    <name type="scientific">Nonomuraea soli</name>
    <dbReference type="NCBI Taxonomy" id="1032476"/>
    <lineage>
        <taxon>Bacteria</taxon>
        <taxon>Bacillati</taxon>
        <taxon>Actinomycetota</taxon>
        <taxon>Actinomycetes</taxon>
        <taxon>Streptosporangiales</taxon>
        <taxon>Streptosporangiaceae</taxon>
        <taxon>Nonomuraea</taxon>
    </lineage>
</organism>
<dbReference type="EMBL" id="JACDUR010000008">
    <property type="protein sequence ID" value="MBA2895982.1"/>
    <property type="molecule type" value="Genomic_DNA"/>
</dbReference>
<dbReference type="Pfam" id="PF19361">
    <property type="entry name" value="DUF5937"/>
    <property type="match status" value="1"/>
</dbReference>